<feature type="transmembrane region" description="Helical" evidence="1">
    <location>
        <begin position="12"/>
        <end position="31"/>
    </location>
</feature>
<evidence type="ECO:0000313" key="2">
    <source>
        <dbReference type="EMBL" id="KJV79624.1"/>
    </source>
</evidence>
<evidence type="ECO:0000313" key="3">
    <source>
        <dbReference type="Proteomes" id="UP000033591"/>
    </source>
</evidence>
<dbReference type="Proteomes" id="UP000033591">
    <property type="component" value="Unassembled WGS sequence"/>
</dbReference>
<keyword evidence="1" id="KW-0812">Transmembrane</keyword>
<name>A0A0F3PKB6_RICRH</name>
<accession>A0A0F3PKB6</accession>
<dbReference type="AlphaFoldDB" id="A0A0F3PKB6"/>
<keyword evidence="1" id="KW-0472">Membrane</keyword>
<sequence>MLILYKAYLPKTFFFILSSSKKYITFFIAIYHHGLYVKIQ</sequence>
<keyword evidence="1" id="KW-1133">Transmembrane helix</keyword>
<gene>
    <name evidence="2" type="ORF">RMAECT_0991</name>
</gene>
<evidence type="ECO:0000256" key="1">
    <source>
        <dbReference type="SAM" id="Phobius"/>
    </source>
</evidence>
<comment type="caution">
    <text evidence="2">The sequence shown here is derived from an EMBL/GenBank/DDBJ whole genome shotgun (WGS) entry which is preliminary data.</text>
</comment>
<protein>
    <submittedName>
        <fullName evidence="2">Putative membrane protein</fullName>
    </submittedName>
</protein>
<proteinExistence type="predicted"/>
<dbReference type="EMBL" id="LAOC01000001">
    <property type="protein sequence ID" value="KJV79624.1"/>
    <property type="molecule type" value="Genomic_DNA"/>
</dbReference>
<organism evidence="2 3">
    <name type="scientific">Rickettsia rhipicephali str. Ect</name>
    <dbReference type="NCBI Taxonomy" id="1359199"/>
    <lineage>
        <taxon>Bacteria</taxon>
        <taxon>Pseudomonadati</taxon>
        <taxon>Pseudomonadota</taxon>
        <taxon>Alphaproteobacteria</taxon>
        <taxon>Rickettsiales</taxon>
        <taxon>Rickettsiaceae</taxon>
        <taxon>Rickettsieae</taxon>
        <taxon>Rickettsia</taxon>
        <taxon>spotted fever group</taxon>
    </lineage>
</organism>
<reference evidence="2 3" key="1">
    <citation type="submission" date="2015-01" db="EMBL/GenBank/DDBJ databases">
        <title>Genome Sequencing of Rickettsiales.</title>
        <authorList>
            <person name="Daugherty S.C."/>
            <person name="Su Q."/>
            <person name="Abolude K."/>
            <person name="Beier-Sexton M."/>
            <person name="Carlyon J.A."/>
            <person name="Carter R."/>
            <person name="Day N.P."/>
            <person name="Dumler S.J."/>
            <person name="Dyachenko V."/>
            <person name="Godinez A."/>
            <person name="Kurtti T.J."/>
            <person name="Lichay M."/>
            <person name="Mullins K.E."/>
            <person name="Ott S."/>
            <person name="Pappas-Brown V."/>
            <person name="Paris D.H."/>
            <person name="Patel P."/>
            <person name="Richards A.L."/>
            <person name="Sadzewicz L."/>
            <person name="Sears K."/>
            <person name="Seidman D."/>
            <person name="Sengamalay N."/>
            <person name="Stenos J."/>
            <person name="Tallon L.J."/>
            <person name="Vincent G."/>
            <person name="Fraser C.M."/>
            <person name="Munderloh U."/>
            <person name="Dunning-Hotopp J.C."/>
        </authorList>
    </citation>
    <scope>NUCLEOTIDE SEQUENCE [LARGE SCALE GENOMIC DNA]</scope>
    <source>
        <strain evidence="2 3">Ect</strain>
    </source>
</reference>
<dbReference type="PATRIC" id="fig|1359199.3.peg.972"/>